<dbReference type="AlphaFoldDB" id="A0A5B7E6M5"/>
<organism evidence="1 2">
    <name type="scientific">Portunus trituberculatus</name>
    <name type="common">Swimming crab</name>
    <name type="synonym">Neptunus trituberculatus</name>
    <dbReference type="NCBI Taxonomy" id="210409"/>
    <lineage>
        <taxon>Eukaryota</taxon>
        <taxon>Metazoa</taxon>
        <taxon>Ecdysozoa</taxon>
        <taxon>Arthropoda</taxon>
        <taxon>Crustacea</taxon>
        <taxon>Multicrustacea</taxon>
        <taxon>Malacostraca</taxon>
        <taxon>Eumalacostraca</taxon>
        <taxon>Eucarida</taxon>
        <taxon>Decapoda</taxon>
        <taxon>Pleocyemata</taxon>
        <taxon>Brachyura</taxon>
        <taxon>Eubrachyura</taxon>
        <taxon>Portunoidea</taxon>
        <taxon>Portunidae</taxon>
        <taxon>Portuninae</taxon>
        <taxon>Portunus</taxon>
    </lineage>
</organism>
<accession>A0A5B7E6M5</accession>
<reference evidence="1 2" key="1">
    <citation type="submission" date="2019-05" db="EMBL/GenBank/DDBJ databases">
        <title>Another draft genome of Portunus trituberculatus and its Hox gene families provides insights of decapod evolution.</title>
        <authorList>
            <person name="Jeong J.-H."/>
            <person name="Song I."/>
            <person name="Kim S."/>
            <person name="Choi T."/>
            <person name="Kim D."/>
            <person name="Ryu S."/>
            <person name="Kim W."/>
        </authorList>
    </citation>
    <scope>NUCLEOTIDE SEQUENCE [LARGE SCALE GENOMIC DNA]</scope>
    <source>
        <tissue evidence="1">Muscle</tissue>
    </source>
</reference>
<dbReference type="EMBL" id="VSRR010001975">
    <property type="protein sequence ID" value="MPC28843.1"/>
    <property type="molecule type" value="Genomic_DNA"/>
</dbReference>
<sequence>MKVNVAKTKFFVGNGDEGDTDPLHVSGLIVEHCSGDVYRGSPFMCDGSVSIAVKLRAQSKLSHVLKFVSFIQKNNDVPFFVKRRLFDAALMSTLLHGCESWSATNLRGMIKLYNWSMKELLGMKRAIELLGVRRATANSVCYSGFY</sequence>
<evidence type="ECO:0000313" key="2">
    <source>
        <dbReference type="Proteomes" id="UP000324222"/>
    </source>
</evidence>
<protein>
    <submittedName>
        <fullName evidence="1">Uncharacterized protein</fullName>
    </submittedName>
</protein>
<dbReference type="OrthoDB" id="6378859at2759"/>
<gene>
    <name evidence="1" type="ORF">E2C01_022054</name>
</gene>
<dbReference type="Proteomes" id="UP000324222">
    <property type="component" value="Unassembled WGS sequence"/>
</dbReference>
<proteinExistence type="predicted"/>
<comment type="caution">
    <text evidence="1">The sequence shown here is derived from an EMBL/GenBank/DDBJ whole genome shotgun (WGS) entry which is preliminary data.</text>
</comment>
<keyword evidence="2" id="KW-1185">Reference proteome</keyword>
<name>A0A5B7E6M5_PORTR</name>
<evidence type="ECO:0000313" key="1">
    <source>
        <dbReference type="EMBL" id="MPC28843.1"/>
    </source>
</evidence>